<keyword evidence="1" id="KW-0732">Signal</keyword>
<proteinExistence type="predicted"/>
<evidence type="ECO:0000313" key="3">
    <source>
        <dbReference type="Proteomes" id="UP000317421"/>
    </source>
</evidence>
<name>A0A5C6A5G5_9BACT</name>
<evidence type="ECO:0000256" key="1">
    <source>
        <dbReference type="SAM" id="SignalP"/>
    </source>
</evidence>
<evidence type="ECO:0008006" key="4">
    <source>
        <dbReference type="Google" id="ProtNLM"/>
    </source>
</evidence>
<accession>A0A5C6A5G5</accession>
<dbReference type="Proteomes" id="UP000317421">
    <property type="component" value="Unassembled WGS sequence"/>
</dbReference>
<dbReference type="EMBL" id="SJPR01000005">
    <property type="protein sequence ID" value="TWT95222.1"/>
    <property type="molecule type" value="Genomic_DNA"/>
</dbReference>
<dbReference type="SUPFAM" id="SSF53474">
    <property type="entry name" value="alpha/beta-Hydrolases"/>
    <property type="match status" value="1"/>
</dbReference>
<evidence type="ECO:0000313" key="2">
    <source>
        <dbReference type="EMBL" id="TWT95222.1"/>
    </source>
</evidence>
<feature type="chain" id="PRO_5022751498" description="Alpha/beta hydrolase family protein" evidence="1">
    <location>
        <begin position="27"/>
        <end position="335"/>
    </location>
</feature>
<reference evidence="2 3" key="1">
    <citation type="submission" date="2019-02" db="EMBL/GenBank/DDBJ databases">
        <title>Deep-cultivation of Planctomycetes and their phenomic and genomic characterization uncovers novel biology.</title>
        <authorList>
            <person name="Wiegand S."/>
            <person name="Jogler M."/>
            <person name="Boedeker C."/>
            <person name="Pinto D."/>
            <person name="Vollmers J."/>
            <person name="Rivas-Marin E."/>
            <person name="Kohn T."/>
            <person name="Peeters S.H."/>
            <person name="Heuer A."/>
            <person name="Rast P."/>
            <person name="Oberbeckmann S."/>
            <person name="Bunk B."/>
            <person name="Jeske O."/>
            <person name="Meyerdierks A."/>
            <person name="Storesund J.E."/>
            <person name="Kallscheuer N."/>
            <person name="Luecker S."/>
            <person name="Lage O.M."/>
            <person name="Pohl T."/>
            <person name="Merkel B.J."/>
            <person name="Hornburger P."/>
            <person name="Mueller R.-W."/>
            <person name="Bruemmer F."/>
            <person name="Labrenz M."/>
            <person name="Spormann A.M."/>
            <person name="Op Den Camp H."/>
            <person name="Overmann J."/>
            <person name="Amann R."/>
            <person name="Jetten M.S.M."/>
            <person name="Mascher T."/>
            <person name="Medema M.H."/>
            <person name="Devos D.P."/>
            <person name="Kaster A.-K."/>
            <person name="Ovreas L."/>
            <person name="Rohde M."/>
            <person name="Galperin M.Y."/>
            <person name="Jogler C."/>
        </authorList>
    </citation>
    <scope>NUCLEOTIDE SEQUENCE [LARGE SCALE GENOMIC DNA]</scope>
    <source>
        <strain evidence="2 3">Pla108</strain>
    </source>
</reference>
<feature type="signal peptide" evidence="1">
    <location>
        <begin position="1"/>
        <end position="26"/>
    </location>
</feature>
<organism evidence="2 3">
    <name type="scientific">Botrimarina colliarenosi</name>
    <dbReference type="NCBI Taxonomy" id="2528001"/>
    <lineage>
        <taxon>Bacteria</taxon>
        <taxon>Pseudomonadati</taxon>
        <taxon>Planctomycetota</taxon>
        <taxon>Planctomycetia</taxon>
        <taxon>Pirellulales</taxon>
        <taxon>Lacipirellulaceae</taxon>
        <taxon>Botrimarina</taxon>
    </lineage>
</organism>
<sequence precursor="true">MAAMRSVLQSAAAAAVCLTLANCATAQDESLAWTPSEWFPERVVTFDEAPDIRIHVNEPTNADGRPTRVLVFATPNGNTLEQTLGCAPGGGRHWRYEIQHIAAQTRMLRSMLPGERIVLMVVEANGLSWPQWRATHDGANAIIAEKLAAWRERFGGADAKVTLAAHSGGGSLLWGVIEGSDALPDWLDRIAYLDANYSFDAALHDAKLRAWLDAPGDGRRLIVIAYDDREITFEGKKVVGPTGGTFRATERMHQAFAAAKPLVTATEEPFTRTVGWGGRFRSEVHANPENKILHTRLVGDMNGLVHAPLLGQTPAGWPGLKPPAAYGEWIQPEPY</sequence>
<gene>
    <name evidence="2" type="ORF">Pla108_33650</name>
</gene>
<dbReference type="AlphaFoldDB" id="A0A5C6A5G5"/>
<protein>
    <recommendedName>
        <fullName evidence="4">Alpha/beta hydrolase family protein</fullName>
    </recommendedName>
</protein>
<dbReference type="InterPro" id="IPR029058">
    <property type="entry name" value="AB_hydrolase_fold"/>
</dbReference>
<keyword evidence="3" id="KW-1185">Reference proteome</keyword>
<comment type="caution">
    <text evidence="2">The sequence shown here is derived from an EMBL/GenBank/DDBJ whole genome shotgun (WGS) entry which is preliminary data.</text>
</comment>